<comment type="subcellular location">
    <subcellularLocation>
        <location evidence="1">Secreted</location>
    </subcellularLocation>
</comment>
<keyword evidence="5" id="KW-1015">Disulfide bond</keyword>
<feature type="signal peptide" evidence="7">
    <location>
        <begin position="1"/>
        <end position="18"/>
    </location>
</feature>
<dbReference type="RefSeq" id="XP_072574945.1">
    <property type="nucleotide sequence ID" value="XM_072718844.1"/>
</dbReference>
<evidence type="ECO:0000256" key="4">
    <source>
        <dbReference type="ARBA" id="ARBA00022729"/>
    </source>
</evidence>
<keyword evidence="4 7" id="KW-0732">Signal</keyword>
<evidence type="ECO:0000256" key="5">
    <source>
        <dbReference type="ARBA" id="ARBA00023157"/>
    </source>
</evidence>
<accession>A0ABM4XA73</accession>
<protein>
    <submittedName>
        <fullName evidence="9">Insulin-like 3 isoform X2</fullName>
    </submittedName>
</protein>
<feature type="compositionally biased region" description="Low complexity" evidence="6">
    <location>
        <begin position="81"/>
        <end position="92"/>
    </location>
</feature>
<proteinExistence type="predicted"/>
<dbReference type="InterPro" id="IPR043387">
    <property type="entry name" value="INSL3/INSL4"/>
</dbReference>
<evidence type="ECO:0000256" key="1">
    <source>
        <dbReference type="ARBA" id="ARBA00004613"/>
    </source>
</evidence>
<feature type="compositionally biased region" description="Basic and acidic residues" evidence="6">
    <location>
        <begin position="50"/>
        <end position="59"/>
    </location>
</feature>
<dbReference type="PANTHER" id="PTHR10423:SF3">
    <property type="entry name" value="INSULIN-LIKE 3"/>
    <property type="match status" value="1"/>
</dbReference>
<name>A0ABM4XA73_VULVU</name>
<evidence type="ECO:0000313" key="8">
    <source>
        <dbReference type="Proteomes" id="UP001652641"/>
    </source>
</evidence>
<feature type="region of interest" description="Disordered" evidence="6">
    <location>
        <begin position="46"/>
        <end position="119"/>
    </location>
</feature>
<gene>
    <name evidence="9" type="primary">INSL3</name>
</gene>
<dbReference type="InterPro" id="IPR036438">
    <property type="entry name" value="Insulin-like_sf"/>
</dbReference>
<evidence type="ECO:0000256" key="6">
    <source>
        <dbReference type="SAM" id="MobiDB-lite"/>
    </source>
</evidence>
<dbReference type="Proteomes" id="UP001652641">
    <property type="component" value="Chromosome 9"/>
</dbReference>
<keyword evidence="8" id="KW-1185">Reference proteome</keyword>
<reference evidence="9" key="1">
    <citation type="submission" date="2025-08" db="UniProtKB">
        <authorList>
            <consortium name="RefSeq"/>
        </authorList>
    </citation>
    <scope>IDENTIFICATION</scope>
    <source>
        <tissue evidence="9">Cell line</tissue>
    </source>
</reference>
<evidence type="ECO:0000256" key="7">
    <source>
        <dbReference type="SAM" id="SignalP"/>
    </source>
</evidence>
<dbReference type="GeneID" id="112913269"/>
<dbReference type="SUPFAM" id="SSF56994">
    <property type="entry name" value="Insulin-like"/>
    <property type="match status" value="1"/>
</dbReference>
<organism evidence="8 9">
    <name type="scientific">Vulpes vulpes</name>
    <name type="common">Red fox</name>
    <dbReference type="NCBI Taxonomy" id="9627"/>
    <lineage>
        <taxon>Eukaryota</taxon>
        <taxon>Metazoa</taxon>
        <taxon>Chordata</taxon>
        <taxon>Craniata</taxon>
        <taxon>Vertebrata</taxon>
        <taxon>Euteleostomi</taxon>
        <taxon>Mammalia</taxon>
        <taxon>Eutheria</taxon>
        <taxon>Laurasiatheria</taxon>
        <taxon>Carnivora</taxon>
        <taxon>Caniformia</taxon>
        <taxon>Canidae</taxon>
        <taxon>Vulpes</taxon>
    </lineage>
</organism>
<sequence>MGPCPLAWALVLLGAVLALGSAPAPGAREKLCGHHFVRALVRVCGGPRWSSEDGRRVAGGDRPAPGFSPSPPPASSCHQSRTLLLPQRLLTTGPADPVSSLNPPRCGFRGSGDQTDLVW</sequence>
<keyword evidence="2" id="KW-0964">Secreted</keyword>
<evidence type="ECO:0000313" key="9">
    <source>
        <dbReference type="RefSeq" id="XP_072574945.1"/>
    </source>
</evidence>
<evidence type="ECO:0000256" key="2">
    <source>
        <dbReference type="ARBA" id="ARBA00022525"/>
    </source>
</evidence>
<keyword evidence="3" id="KW-0165">Cleavage on pair of basic residues</keyword>
<evidence type="ECO:0000256" key="3">
    <source>
        <dbReference type="ARBA" id="ARBA00022685"/>
    </source>
</evidence>
<feature type="chain" id="PRO_5047276205" evidence="7">
    <location>
        <begin position="19"/>
        <end position="119"/>
    </location>
</feature>
<dbReference type="PANTHER" id="PTHR10423">
    <property type="entry name" value="INSULIN-LIKE 3"/>
    <property type="match status" value="1"/>
</dbReference>